<reference evidence="1 2" key="1">
    <citation type="submission" date="2020-05" db="EMBL/GenBank/DDBJ databases">
        <authorList>
            <person name="Campoy J."/>
            <person name="Schneeberger K."/>
            <person name="Spophaly S."/>
        </authorList>
    </citation>
    <scope>NUCLEOTIDE SEQUENCE [LARGE SCALE GENOMIC DNA]</scope>
    <source>
        <strain evidence="1">PruArmRojPasFocal</strain>
    </source>
</reference>
<sequence>MHLIEPLRDRVDVPTKFVKWDTQHLHTTMTNLDVFSCDTSVFEDLCKTPDVGNMSYKFGSAALKHGTETNASDLRSSSVITSVASGKVANNIVVELDPPNMFQLIPTQDTGFHGVVNDYGHDDSPKTPTKSNFDIEGRLKECLLLLENERSNNSENKVMKEEISKLNMKLEEAQVQAVMCNELCCNAEFIVADEHKQYDELSNDL</sequence>
<dbReference type="AlphaFoldDB" id="A0A6J5USI6"/>
<name>A0A6J5USI6_PRUAR</name>
<dbReference type="EMBL" id="CAEKDK010000004">
    <property type="protein sequence ID" value="CAB4278737.1"/>
    <property type="molecule type" value="Genomic_DNA"/>
</dbReference>
<accession>A0A6J5USI6</accession>
<evidence type="ECO:0000313" key="2">
    <source>
        <dbReference type="Proteomes" id="UP000507222"/>
    </source>
</evidence>
<evidence type="ECO:0000313" key="1">
    <source>
        <dbReference type="EMBL" id="CAB4278737.1"/>
    </source>
</evidence>
<organism evidence="1 2">
    <name type="scientific">Prunus armeniaca</name>
    <name type="common">Apricot</name>
    <name type="synonym">Armeniaca vulgaris</name>
    <dbReference type="NCBI Taxonomy" id="36596"/>
    <lineage>
        <taxon>Eukaryota</taxon>
        <taxon>Viridiplantae</taxon>
        <taxon>Streptophyta</taxon>
        <taxon>Embryophyta</taxon>
        <taxon>Tracheophyta</taxon>
        <taxon>Spermatophyta</taxon>
        <taxon>Magnoliopsida</taxon>
        <taxon>eudicotyledons</taxon>
        <taxon>Gunneridae</taxon>
        <taxon>Pentapetalae</taxon>
        <taxon>rosids</taxon>
        <taxon>fabids</taxon>
        <taxon>Rosales</taxon>
        <taxon>Rosaceae</taxon>
        <taxon>Amygdaloideae</taxon>
        <taxon>Amygdaleae</taxon>
        <taxon>Prunus</taxon>
    </lineage>
</organism>
<protein>
    <submittedName>
        <fullName evidence="1">Uncharacterized protein</fullName>
    </submittedName>
</protein>
<dbReference type="Proteomes" id="UP000507222">
    <property type="component" value="Unassembled WGS sequence"/>
</dbReference>
<gene>
    <name evidence="1" type="ORF">CURHAP_LOCUS30470</name>
</gene>
<proteinExistence type="predicted"/>